<feature type="transmembrane region" description="Helical" evidence="11">
    <location>
        <begin position="167"/>
        <end position="185"/>
    </location>
</feature>
<comment type="subcellular location">
    <subcellularLocation>
        <location evidence="1">Membrane</location>
        <topology evidence="1">Multi-pass membrane protein</topology>
    </subcellularLocation>
</comment>
<name>A0ABY5SZY8_9SPHN</name>
<comment type="similarity">
    <text evidence="2">Belongs to the archaeal/bacterial/fungal opsin family.</text>
</comment>
<dbReference type="SUPFAM" id="SSF81321">
    <property type="entry name" value="Family A G protein-coupled receptor-like"/>
    <property type="match status" value="1"/>
</dbReference>
<organism evidence="12 13">
    <name type="scientific">Qipengyuania spongiae</name>
    <dbReference type="NCBI Taxonomy" id="2909673"/>
    <lineage>
        <taxon>Bacteria</taxon>
        <taxon>Pseudomonadati</taxon>
        <taxon>Pseudomonadota</taxon>
        <taxon>Alphaproteobacteria</taxon>
        <taxon>Sphingomonadales</taxon>
        <taxon>Erythrobacteraceae</taxon>
        <taxon>Qipengyuania</taxon>
    </lineage>
</organism>
<keyword evidence="9 11" id="KW-0472">Membrane</keyword>
<dbReference type="PROSITE" id="PS00950">
    <property type="entry name" value="BACTERIAL_OPSIN_1"/>
    <property type="match status" value="1"/>
</dbReference>
<evidence type="ECO:0000256" key="2">
    <source>
        <dbReference type="ARBA" id="ARBA00008130"/>
    </source>
</evidence>
<dbReference type="RefSeq" id="WP_265560092.1">
    <property type="nucleotide sequence ID" value="NZ_CP092471.1"/>
</dbReference>
<accession>A0ABY5SZY8</accession>
<evidence type="ECO:0000256" key="9">
    <source>
        <dbReference type="ARBA" id="ARBA00023136"/>
    </source>
</evidence>
<dbReference type="PANTHER" id="PTHR28286:SF2">
    <property type="entry name" value="BACTERIORHODOPSIN _OPSIN, NOPA (EUROFUNG)"/>
    <property type="match status" value="1"/>
</dbReference>
<feature type="transmembrane region" description="Helical" evidence="11">
    <location>
        <begin position="197"/>
        <end position="215"/>
    </location>
</feature>
<evidence type="ECO:0000256" key="6">
    <source>
        <dbReference type="ARBA" id="ARBA00022925"/>
    </source>
</evidence>
<keyword evidence="13" id="KW-1185">Reference proteome</keyword>
<feature type="transmembrane region" description="Helical" evidence="11">
    <location>
        <begin position="100"/>
        <end position="121"/>
    </location>
</feature>
<evidence type="ECO:0000256" key="8">
    <source>
        <dbReference type="ARBA" id="ARBA00022991"/>
    </source>
</evidence>
<dbReference type="SMART" id="SM01021">
    <property type="entry name" value="Bac_rhodopsin"/>
    <property type="match status" value="1"/>
</dbReference>
<sequence>MSAQQLPLLIGFIVMALGSLAIFAHGDKRREFRHHTQFHSVVPFIAGTAYLAMLMGTGVFVVNDVTIYLPRYLDWSVTTPILLTGLILTGLHEHPRHSTYVLPAIVLDVIMIATGLLAALAEDPGQKLVWFAWSCAAFLGVLYILWRPVLAIGDRLGGAIETVYRKNLVFLTAVWLIYPVAFAIGPEGLRIIGDTGSLWLILILDVTAKVVYSFLATSRFRSLPVGDASGAIRA</sequence>
<reference evidence="12" key="1">
    <citation type="submission" date="2022-02" db="EMBL/GenBank/DDBJ databases">
        <title>Qipengyuania spongiae sp. nov., isolated from marine sponge.</title>
        <authorList>
            <person name="Li Z."/>
            <person name="Zhang M."/>
        </authorList>
    </citation>
    <scope>NUCLEOTIDE SEQUENCE</scope>
    <source>
        <strain evidence="12">PHS-Z21</strain>
    </source>
</reference>
<dbReference type="PANTHER" id="PTHR28286">
    <property type="match status" value="1"/>
</dbReference>
<evidence type="ECO:0000256" key="1">
    <source>
        <dbReference type="ARBA" id="ARBA00004141"/>
    </source>
</evidence>
<evidence type="ECO:0000313" key="13">
    <source>
        <dbReference type="Proteomes" id="UP001065265"/>
    </source>
</evidence>
<dbReference type="InterPro" id="IPR001425">
    <property type="entry name" value="Arc/bac/fun_rhodopsins"/>
</dbReference>
<evidence type="ECO:0000313" key="12">
    <source>
        <dbReference type="EMBL" id="UVI40107.1"/>
    </source>
</evidence>
<dbReference type="EMBL" id="CP092471">
    <property type="protein sequence ID" value="UVI40107.1"/>
    <property type="molecule type" value="Genomic_DNA"/>
</dbReference>
<proteinExistence type="inferred from homology"/>
<keyword evidence="3" id="KW-0600">Photoreceptor protein</keyword>
<keyword evidence="7 11" id="KW-1133">Transmembrane helix</keyword>
<feature type="transmembrane region" description="Helical" evidence="11">
    <location>
        <begin position="38"/>
        <end position="60"/>
    </location>
</feature>
<feature type="transmembrane region" description="Helical" evidence="11">
    <location>
        <begin position="72"/>
        <end position="91"/>
    </location>
</feature>
<evidence type="ECO:0000256" key="7">
    <source>
        <dbReference type="ARBA" id="ARBA00022989"/>
    </source>
</evidence>
<keyword evidence="5 11" id="KW-0812">Transmembrane</keyword>
<gene>
    <name evidence="12" type="ORF">L1F33_03880</name>
</gene>
<keyword evidence="8" id="KW-0157">Chromophore</keyword>
<evidence type="ECO:0000256" key="3">
    <source>
        <dbReference type="ARBA" id="ARBA00022543"/>
    </source>
</evidence>
<keyword evidence="6" id="KW-0681">Retinal protein</keyword>
<protein>
    <submittedName>
        <fullName evidence="12">Bacteriorhodopsin</fullName>
    </submittedName>
</protein>
<dbReference type="Gene3D" id="1.20.1070.10">
    <property type="entry name" value="Rhodopsin 7-helix transmembrane proteins"/>
    <property type="match status" value="1"/>
</dbReference>
<evidence type="ECO:0000256" key="10">
    <source>
        <dbReference type="ARBA" id="ARBA00023170"/>
    </source>
</evidence>
<dbReference type="InterPro" id="IPR018229">
    <property type="entry name" value="Rhodopsin_retinal_BS"/>
</dbReference>
<keyword evidence="10" id="KW-0675">Receptor</keyword>
<feature type="transmembrane region" description="Helical" evidence="11">
    <location>
        <begin position="6"/>
        <end position="26"/>
    </location>
</feature>
<keyword evidence="4" id="KW-0716">Sensory transduction</keyword>
<dbReference type="PRINTS" id="PR00251">
    <property type="entry name" value="BACTRLOPSIN"/>
</dbReference>
<dbReference type="Pfam" id="PF01036">
    <property type="entry name" value="Bac_rhodopsin"/>
    <property type="match status" value="1"/>
</dbReference>
<evidence type="ECO:0000256" key="11">
    <source>
        <dbReference type="SAM" id="Phobius"/>
    </source>
</evidence>
<evidence type="ECO:0000256" key="5">
    <source>
        <dbReference type="ARBA" id="ARBA00022692"/>
    </source>
</evidence>
<feature type="transmembrane region" description="Helical" evidence="11">
    <location>
        <begin position="127"/>
        <end position="146"/>
    </location>
</feature>
<evidence type="ECO:0000256" key="4">
    <source>
        <dbReference type="ARBA" id="ARBA00022606"/>
    </source>
</evidence>
<dbReference type="Proteomes" id="UP001065265">
    <property type="component" value="Chromosome"/>
</dbReference>